<dbReference type="SUPFAM" id="SSF100950">
    <property type="entry name" value="NagB/RpiA/CoA transferase-like"/>
    <property type="match status" value="1"/>
</dbReference>
<dbReference type="Gene3D" id="3.40.1080.10">
    <property type="entry name" value="Glutaconate Coenzyme A-transferase"/>
    <property type="match status" value="1"/>
</dbReference>
<evidence type="ECO:0000256" key="1">
    <source>
        <dbReference type="ARBA" id="ARBA00007047"/>
    </source>
</evidence>
<dbReference type="RefSeq" id="WP_166146861.1">
    <property type="nucleotide sequence ID" value="NZ_JAAOIW010000002.1"/>
</dbReference>
<organism evidence="2 3">
    <name type="scientific">Paenibacillus agricola</name>
    <dbReference type="NCBI Taxonomy" id="2716264"/>
    <lineage>
        <taxon>Bacteria</taxon>
        <taxon>Bacillati</taxon>
        <taxon>Bacillota</taxon>
        <taxon>Bacilli</taxon>
        <taxon>Bacillales</taxon>
        <taxon>Paenibacillaceae</taxon>
        <taxon>Paenibacillus</taxon>
    </lineage>
</organism>
<dbReference type="PANTHER" id="PTHR43293:SF3">
    <property type="entry name" value="CHOLESTEROL RING-CLEAVING HYDROLASE IPDB SUBUNIT"/>
    <property type="match status" value="1"/>
</dbReference>
<comment type="caution">
    <text evidence="2">The sequence shown here is derived from an EMBL/GenBank/DDBJ whole genome shotgun (WGS) entry which is preliminary data.</text>
</comment>
<evidence type="ECO:0000313" key="3">
    <source>
        <dbReference type="Proteomes" id="UP001165962"/>
    </source>
</evidence>
<proteinExistence type="inferred from homology"/>
<reference evidence="2" key="1">
    <citation type="submission" date="2020-03" db="EMBL/GenBank/DDBJ databases">
        <title>Draft sequencing of Paenibacilllus sp. S3N08.</title>
        <authorList>
            <person name="Kim D.-U."/>
        </authorList>
    </citation>
    <scope>NUCLEOTIDE SEQUENCE</scope>
    <source>
        <strain evidence="2">S3N08</strain>
    </source>
</reference>
<keyword evidence="3" id="KW-1185">Reference proteome</keyword>
<dbReference type="PANTHER" id="PTHR43293">
    <property type="entry name" value="ACETATE COA-TRANSFERASE YDIF"/>
    <property type="match status" value="1"/>
</dbReference>
<protein>
    <recommendedName>
        <fullName evidence="4">Glutaconate CoA-transferase subunit B</fullName>
    </recommendedName>
</protein>
<dbReference type="SMART" id="SM00882">
    <property type="entry name" value="CoA_trans"/>
    <property type="match status" value="1"/>
</dbReference>
<comment type="similarity">
    <text evidence="1">Belongs to the 3-oxoacid CoA-transferase subunit B family.</text>
</comment>
<sequence>MNIISPSYSQDELLICMLARELRDHEVIGVGNNSPVPAAAALLAKALQAPSAILYILGQPGWPFEGTGEFFNLMQRGGIDVFFLSGAQIDAYGNINLHVIGNYNQPKVRLPGGAGSAIVYFMCKRILLFKTDHNAKGFPEELDFATSVSSSQPYVHRPSQLAGLFTPLGIFRPAAITKEAEAGRLQLTHTAPGVQAHFVQAQTNFDLKLAASGEPIPETAAPSAEELATLRGVVSGQLEQIYPEFARQTFSKV</sequence>
<accession>A0ABX0J0D6</accession>
<dbReference type="EMBL" id="JAAOIW010000002">
    <property type="protein sequence ID" value="NHN29148.1"/>
    <property type="molecule type" value="Genomic_DNA"/>
</dbReference>
<dbReference type="Proteomes" id="UP001165962">
    <property type="component" value="Unassembled WGS sequence"/>
</dbReference>
<dbReference type="InterPro" id="IPR004165">
    <property type="entry name" value="CoA_trans_fam_I"/>
</dbReference>
<evidence type="ECO:0000313" key="2">
    <source>
        <dbReference type="EMBL" id="NHN29148.1"/>
    </source>
</evidence>
<name>A0ABX0J0D6_9BACL</name>
<gene>
    <name evidence="2" type="ORF">G9U52_04815</name>
</gene>
<dbReference type="Pfam" id="PF01144">
    <property type="entry name" value="CoA_trans"/>
    <property type="match status" value="1"/>
</dbReference>
<evidence type="ECO:0008006" key="4">
    <source>
        <dbReference type="Google" id="ProtNLM"/>
    </source>
</evidence>
<dbReference type="InterPro" id="IPR037171">
    <property type="entry name" value="NagB/RpiA_transferase-like"/>
</dbReference>